<evidence type="ECO:0000256" key="1">
    <source>
        <dbReference type="SAM" id="MobiDB-lite"/>
    </source>
</evidence>
<name>A0A9P3GA32_9APHY</name>
<comment type="caution">
    <text evidence="2">The sequence shown here is derived from an EMBL/GenBank/DDBJ whole genome shotgun (WGS) entry which is preliminary data.</text>
</comment>
<protein>
    <submittedName>
        <fullName evidence="2">Uncharacterized protein</fullName>
    </submittedName>
</protein>
<keyword evidence="3" id="KW-1185">Reference proteome</keyword>
<proteinExistence type="predicted"/>
<sequence length="85" mass="9406">MPSLLALNSLARLQNSYSDPVPLRVALYHRRSSNESAGLYERGPLARRRHDVRRKTPAGHGRTHGHSRSPRAVPSEAQISPQATS</sequence>
<accession>A0A9P3GA32</accession>
<evidence type="ECO:0000313" key="3">
    <source>
        <dbReference type="Proteomes" id="UP000703269"/>
    </source>
</evidence>
<reference evidence="2 3" key="1">
    <citation type="submission" date="2021-08" db="EMBL/GenBank/DDBJ databases">
        <title>Draft Genome Sequence of Phanerochaete sordida strain YK-624.</title>
        <authorList>
            <person name="Mori T."/>
            <person name="Dohra H."/>
            <person name="Suzuki T."/>
            <person name="Kawagishi H."/>
            <person name="Hirai H."/>
        </authorList>
    </citation>
    <scope>NUCLEOTIDE SEQUENCE [LARGE SCALE GENOMIC DNA]</scope>
    <source>
        <strain evidence="2 3">YK-624</strain>
    </source>
</reference>
<dbReference type="Proteomes" id="UP000703269">
    <property type="component" value="Unassembled WGS sequence"/>
</dbReference>
<dbReference type="AlphaFoldDB" id="A0A9P3GA32"/>
<evidence type="ECO:0000313" key="2">
    <source>
        <dbReference type="EMBL" id="GJE90180.1"/>
    </source>
</evidence>
<feature type="region of interest" description="Disordered" evidence="1">
    <location>
        <begin position="30"/>
        <end position="85"/>
    </location>
</feature>
<gene>
    <name evidence="2" type="ORF">PsYK624_063060</name>
</gene>
<organism evidence="2 3">
    <name type="scientific">Phanerochaete sordida</name>
    <dbReference type="NCBI Taxonomy" id="48140"/>
    <lineage>
        <taxon>Eukaryota</taxon>
        <taxon>Fungi</taxon>
        <taxon>Dikarya</taxon>
        <taxon>Basidiomycota</taxon>
        <taxon>Agaricomycotina</taxon>
        <taxon>Agaricomycetes</taxon>
        <taxon>Polyporales</taxon>
        <taxon>Phanerochaetaceae</taxon>
        <taxon>Phanerochaete</taxon>
    </lineage>
</organism>
<feature type="compositionally biased region" description="Basic residues" evidence="1">
    <location>
        <begin position="45"/>
        <end position="69"/>
    </location>
</feature>
<dbReference type="EMBL" id="BPQB01000015">
    <property type="protein sequence ID" value="GJE90180.1"/>
    <property type="molecule type" value="Genomic_DNA"/>
</dbReference>